<dbReference type="SUPFAM" id="SSF54427">
    <property type="entry name" value="NTF2-like"/>
    <property type="match status" value="1"/>
</dbReference>
<comment type="caution">
    <text evidence="2">The sequence shown here is derived from an EMBL/GenBank/DDBJ whole genome shotgun (WGS) entry which is preliminary data.</text>
</comment>
<dbReference type="RefSeq" id="WP_206641508.1">
    <property type="nucleotide sequence ID" value="NZ_SAUN01000001.1"/>
</dbReference>
<dbReference type="InterPro" id="IPR032710">
    <property type="entry name" value="NTF2-like_dom_sf"/>
</dbReference>
<evidence type="ECO:0000256" key="1">
    <source>
        <dbReference type="SAM" id="MobiDB-lite"/>
    </source>
</evidence>
<evidence type="ECO:0000313" key="2">
    <source>
        <dbReference type="EMBL" id="RVX41362.1"/>
    </source>
</evidence>
<keyword evidence="3" id="KW-1185">Reference proteome</keyword>
<organism evidence="2 3">
    <name type="scientific">Nonomuraea polychroma</name>
    <dbReference type="NCBI Taxonomy" id="46176"/>
    <lineage>
        <taxon>Bacteria</taxon>
        <taxon>Bacillati</taxon>
        <taxon>Actinomycetota</taxon>
        <taxon>Actinomycetes</taxon>
        <taxon>Streptosporangiales</taxon>
        <taxon>Streptosporangiaceae</taxon>
        <taxon>Nonomuraea</taxon>
    </lineage>
</organism>
<feature type="region of interest" description="Disordered" evidence="1">
    <location>
        <begin position="59"/>
        <end position="81"/>
    </location>
</feature>
<gene>
    <name evidence="2" type="ORF">EDD27_3884</name>
</gene>
<dbReference type="Proteomes" id="UP000284824">
    <property type="component" value="Unassembled WGS sequence"/>
</dbReference>
<dbReference type="AlphaFoldDB" id="A0A438M6N6"/>
<reference evidence="2 3" key="1">
    <citation type="submission" date="2019-01" db="EMBL/GenBank/DDBJ databases">
        <title>Sequencing the genomes of 1000 actinobacteria strains.</title>
        <authorList>
            <person name="Klenk H.-P."/>
        </authorList>
    </citation>
    <scope>NUCLEOTIDE SEQUENCE [LARGE SCALE GENOMIC DNA]</scope>
    <source>
        <strain evidence="2 3">DSM 43925</strain>
    </source>
</reference>
<accession>A0A438M6N6</accession>
<dbReference type="Gene3D" id="3.10.450.50">
    <property type="match status" value="1"/>
</dbReference>
<proteinExistence type="predicted"/>
<protein>
    <submittedName>
        <fullName evidence="2">Uncharacterized protein</fullName>
    </submittedName>
</protein>
<sequence>MFTPEDLGRVRIAPRPDPMWEMVLSLHLLQARGGGTAMAAWRRQVRDTKVSKPWSRLRADGSAFEGRHRPPHGGIARGRQQHQHNHDLLFRGVLAGSALVGHLESIRYLAPDVAIVYGTASA</sequence>
<name>A0A438M6N6_9ACTN</name>
<dbReference type="EMBL" id="SAUN01000001">
    <property type="protein sequence ID" value="RVX41362.1"/>
    <property type="molecule type" value="Genomic_DNA"/>
</dbReference>
<evidence type="ECO:0000313" key="3">
    <source>
        <dbReference type="Proteomes" id="UP000284824"/>
    </source>
</evidence>